<evidence type="ECO:0000256" key="1">
    <source>
        <dbReference type="ARBA" id="ARBA00022679"/>
    </source>
</evidence>
<dbReference type="InterPro" id="IPR016181">
    <property type="entry name" value="Acyl_CoA_acyltransferase"/>
</dbReference>
<comment type="caution">
    <text evidence="4">The sequence shown here is derived from an EMBL/GenBank/DDBJ whole genome shotgun (WGS) entry which is preliminary data.</text>
</comment>
<reference evidence="4 5" key="1">
    <citation type="submission" date="2018-08" db="EMBL/GenBank/DDBJ databases">
        <title>Meiothermus terrae DSM 26712 genome sequencing project.</title>
        <authorList>
            <person name="Da Costa M.S."/>
            <person name="Albuquerque L."/>
            <person name="Raposo P."/>
            <person name="Froufe H.J.C."/>
            <person name="Barroso C.S."/>
            <person name="Egas C."/>
        </authorList>
    </citation>
    <scope>NUCLEOTIDE SEQUENCE [LARGE SCALE GENOMIC DNA]</scope>
    <source>
        <strain evidence="4 5">DSM 26712</strain>
    </source>
</reference>
<keyword evidence="5" id="KW-1185">Reference proteome</keyword>
<dbReference type="Pfam" id="PF00583">
    <property type="entry name" value="Acetyltransf_1"/>
    <property type="match status" value="1"/>
</dbReference>
<evidence type="ECO:0000313" key="4">
    <source>
        <dbReference type="EMBL" id="RIH88173.1"/>
    </source>
</evidence>
<sequence>MQIVSGRARLTAEEVIDLYDASGWGRRSDYLPESIGKALANTQILIQARLNHRLIGLLRAFSDGVLTTHLSEILVHPAFRGQGVGTALMRALLSQHPITALYVDSFPENQRFFEKFGLRRRDLLRSMSASGYEWKEALSSIGGPLKAP</sequence>
<dbReference type="PANTHER" id="PTHR43626:SF4">
    <property type="entry name" value="GCN5-RELATED N-ACETYLTRANSFERASE 2, CHLOROPLASTIC"/>
    <property type="match status" value="1"/>
</dbReference>
<dbReference type="OrthoDB" id="9789605at2"/>
<evidence type="ECO:0000256" key="2">
    <source>
        <dbReference type="ARBA" id="ARBA00023315"/>
    </source>
</evidence>
<evidence type="ECO:0000313" key="5">
    <source>
        <dbReference type="Proteomes" id="UP000265715"/>
    </source>
</evidence>
<accession>A0A399EWZ3</accession>
<dbReference type="GO" id="GO:0035447">
    <property type="term" value="F:mycothiol synthase activity"/>
    <property type="evidence" value="ECO:0007669"/>
    <property type="project" value="UniProtKB-EC"/>
</dbReference>
<keyword evidence="2 4" id="KW-0012">Acyltransferase</keyword>
<dbReference type="InterPro" id="IPR000182">
    <property type="entry name" value="GNAT_dom"/>
</dbReference>
<dbReference type="Gene3D" id="3.40.630.30">
    <property type="match status" value="1"/>
</dbReference>
<proteinExistence type="predicted"/>
<dbReference type="GO" id="GO:0005737">
    <property type="term" value="C:cytoplasm"/>
    <property type="evidence" value="ECO:0007669"/>
    <property type="project" value="TreeGrafter"/>
</dbReference>
<protein>
    <submittedName>
        <fullName evidence="4">Mycothiol acetyltransferase</fullName>
        <ecNumber evidence="4">2.3.1.189</ecNumber>
    </submittedName>
</protein>
<dbReference type="AlphaFoldDB" id="A0A399EWZ3"/>
<feature type="domain" description="N-acetyltransferase" evidence="3">
    <location>
        <begin position="8"/>
        <end position="139"/>
    </location>
</feature>
<dbReference type="GO" id="GO:0008080">
    <property type="term" value="F:N-acetyltransferase activity"/>
    <property type="evidence" value="ECO:0007669"/>
    <property type="project" value="InterPro"/>
</dbReference>
<dbReference type="CDD" id="cd04301">
    <property type="entry name" value="NAT_SF"/>
    <property type="match status" value="1"/>
</dbReference>
<dbReference type="InterPro" id="IPR045039">
    <property type="entry name" value="NSI-like"/>
</dbReference>
<dbReference type="SUPFAM" id="SSF55729">
    <property type="entry name" value="Acyl-CoA N-acyltransferases (Nat)"/>
    <property type="match status" value="1"/>
</dbReference>
<dbReference type="EC" id="2.3.1.189" evidence="4"/>
<dbReference type="EMBL" id="QXDL01000028">
    <property type="protein sequence ID" value="RIH88173.1"/>
    <property type="molecule type" value="Genomic_DNA"/>
</dbReference>
<name>A0A399EWZ3_9DEIN</name>
<dbReference type="PROSITE" id="PS51186">
    <property type="entry name" value="GNAT"/>
    <property type="match status" value="1"/>
</dbReference>
<dbReference type="RefSeq" id="WP_119314202.1">
    <property type="nucleotide sequence ID" value="NZ_QXDL01000028.1"/>
</dbReference>
<dbReference type="Proteomes" id="UP000265715">
    <property type="component" value="Unassembled WGS sequence"/>
</dbReference>
<organism evidence="4 5">
    <name type="scientific">Calidithermus terrae</name>
    <dbReference type="NCBI Taxonomy" id="1408545"/>
    <lineage>
        <taxon>Bacteria</taxon>
        <taxon>Thermotogati</taxon>
        <taxon>Deinococcota</taxon>
        <taxon>Deinococci</taxon>
        <taxon>Thermales</taxon>
        <taxon>Thermaceae</taxon>
        <taxon>Calidithermus</taxon>
    </lineage>
</organism>
<keyword evidence="1 4" id="KW-0808">Transferase</keyword>
<dbReference type="PANTHER" id="PTHR43626">
    <property type="entry name" value="ACYL-COA N-ACYLTRANSFERASE"/>
    <property type="match status" value="1"/>
</dbReference>
<evidence type="ECO:0000259" key="3">
    <source>
        <dbReference type="PROSITE" id="PS51186"/>
    </source>
</evidence>
<gene>
    <name evidence="4" type="primary">mshD_2</name>
    <name evidence="4" type="ORF">Mterra_01023</name>
</gene>